<evidence type="ECO:0000313" key="1">
    <source>
        <dbReference type="EMBL" id="TFK76799.1"/>
    </source>
</evidence>
<evidence type="ECO:0000313" key="2">
    <source>
        <dbReference type="Proteomes" id="UP000308600"/>
    </source>
</evidence>
<dbReference type="EMBL" id="ML208259">
    <property type="protein sequence ID" value="TFK76799.1"/>
    <property type="molecule type" value="Genomic_DNA"/>
</dbReference>
<proteinExistence type="predicted"/>
<gene>
    <name evidence="1" type="ORF">BDN72DRAFT_829965</name>
</gene>
<name>A0ACD3BGK1_9AGAR</name>
<sequence>MSVVDILLYRLPSHPALVSADPLGVCDGESPSWWDVITRHIKDVQESDGSSLGKLPGLIEDLGYSLHGNGKVDTGFLRQFIHHHIPPGDRTRLLDVILEHAVSLPVMFPSHTLQQLSIHSPFIEFSDGQVKALLSHQLLGTLLPPNGNTWGCTFLPWYQTSQPMPNAVEGYLTATFYYFLNSYPSAQFKWCASPLGHPWAPSQARLFHHVTFNRVALSDVEFPLNARYCSLISSHSSPGFGTSCTQEELVTAACPALLVLGALLVTPPIPADTALLARNVVPTAQWKGQGREARLVQLLNAPETRSFIFADALELDLIDGDLPDLLPGNVERELNKLFAGFSRLANDGVLDVASPLWGSGAFGGNPIVKVMIMAMAAAQTGINIDVTVDQDRLEPAHGVNSPDGTLLVELLESLRKSCKNMTVSEAYAFLTSPEARGCLNGEQLVRLIAS</sequence>
<dbReference type="Proteomes" id="UP000308600">
    <property type="component" value="Unassembled WGS sequence"/>
</dbReference>
<keyword evidence="2" id="KW-1185">Reference proteome</keyword>
<protein>
    <submittedName>
        <fullName evidence="1">Uncharacterized protein</fullName>
    </submittedName>
</protein>
<reference evidence="1 2" key="1">
    <citation type="journal article" date="2019" name="Nat. Ecol. Evol.">
        <title>Megaphylogeny resolves global patterns of mushroom evolution.</title>
        <authorList>
            <person name="Varga T."/>
            <person name="Krizsan K."/>
            <person name="Foldi C."/>
            <person name="Dima B."/>
            <person name="Sanchez-Garcia M."/>
            <person name="Sanchez-Ramirez S."/>
            <person name="Szollosi G.J."/>
            <person name="Szarkandi J.G."/>
            <person name="Papp V."/>
            <person name="Albert L."/>
            <person name="Andreopoulos W."/>
            <person name="Angelini C."/>
            <person name="Antonin V."/>
            <person name="Barry K.W."/>
            <person name="Bougher N.L."/>
            <person name="Buchanan P."/>
            <person name="Buyck B."/>
            <person name="Bense V."/>
            <person name="Catcheside P."/>
            <person name="Chovatia M."/>
            <person name="Cooper J."/>
            <person name="Damon W."/>
            <person name="Desjardin D."/>
            <person name="Finy P."/>
            <person name="Geml J."/>
            <person name="Haridas S."/>
            <person name="Hughes K."/>
            <person name="Justo A."/>
            <person name="Karasinski D."/>
            <person name="Kautmanova I."/>
            <person name="Kiss B."/>
            <person name="Kocsube S."/>
            <person name="Kotiranta H."/>
            <person name="LaButti K.M."/>
            <person name="Lechner B.E."/>
            <person name="Liimatainen K."/>
            <person name="Lipzen A."/>
            <person name="Lukacs Z."/>
            <person name="Mihaltcheva S."/>
            <person name="Morgado L.N."/>
            <person name="Niskanen T."/>
            <person name="Noordeloos M.E."/>
            <person name="Ohm R.A."/>
            <person name="Ortiz-Santana B."/>
            <person name="Ovrebo C."/>
            <person name="Racz N."/>
            <person name="Riley R."/>
            <person name="Savchenko A."/>
            <person name="Shiryaev A."/>
            <person name="Soop K."/>
            <person name="Spirin V."/>
            <person name="Szebenyi C."/>
            <person name="Tomsovsky M."/>
            <person name="Tulloss R.E."/>
            <person name="Uehling J."/>
            <person name="Grigoriev I.V."/>
            <person name="Vagvolgyi C."/>
            <person name="Papp T."/>
            <person name="Martin F.M."/>
            <person name="Miettinen O."/>
            <person name="Hibbett D.S."/>
            <person name="Nagy L.G."/>
        </authorList>
    </citation>
    <scope>NUCLEOTIDE SEQUENCE [LARGE SCALE GENOMIC DNA]</scope>
    <source>
        <strain evidence="1 2">NL-1719</strain>
    </source>
</reference>
<accession>A0ACD3BGK1</accession>
<organism evidence="1 2">
    <name type="scientific">Pluteus cervinus</name>
    <dbReference type="NCBI Taxonomy" id="181527"/>
    <lineage>
        <taxon>Eukaryota</taxon>
        <taxon>Fungi</taxon>
        <taxon>Dikarya</taxon>
        <taxon>Basidiomycota</taxon>
        <taxon>Agaricomycotina</taxon>
        <taxon>Agaricomycetes</taxon>
        <taxon>Agaricomycetidae</taxon>
        <taxon>Agaricales</taxon>
        <taxon>Pluteineae</taxon>
        <taxon>Pluteaceae</taxon>
        <taxon>Pluteus</taxon>
    </lineage>
</organism>